<dbReference type="GO" id="GO:0016233">
    <property type="term" value="P:telomere capping"/>
    <property type="evidence" value="ECO:0007669"/>
    <property type="project" value="TreeGrafter"/>
</dbReference>
<evidence type="ECO:0000256" key="1">
    <source>
        <dbReference type="ARBA" id="ARBA00004123"/>
    </source>
</evidence>
<feature type="compositionally biased region" description="Basic residues" evidence="9">
    <location>
        <begin position="524"/>
        <end position="535"/>
    </location>
</feature>
<dbReference type="PANTHER" id="PTHR14513:SF0">
    <property type="entry name" value="PROTECTION OF TELOMERES PROTEIN 1"/>
    <property type="match status" value="1"/>
</dbReference>
<protein>
    <recommendedName>
        <fullName evidence="4">Protection of telomeres protein 1</fullName>
    </recommendedName>
</protein>
<dbReference type="Proteomes" id="UP001412239">
    <property type="component" value="Unassembled WGS sequence"/>
</dbReference>
<evidence type="ECO:0000259" key="10">
    <source>
        <dbReference type="SMART" id="SM00976"/>
    </source>
</evidence>
<name>A0A292PSZ5_9PEZI</name>
<proteinExistence type="inferred from homology"/>
<comment type="subcellular location">
    <subcellularLocation>
        <location evidence="2">Chromosome</location>
        <location evidence="2">Telomere</location>
    </subcellularLocation>
    <subcellularLocation>
        <location evidence="1">Nucleus</location>
    </subcellularLocation>
</comment>
<keyword evidence="6" id="KW-0779">Telomere</keyword>
<dbReference type="SUPFAM" id="SSF50249">
    <property type="entry name" value="Nucleic acid-binding proteins"/>
    <property type="match status" value="2"/>
</dbReference>
<dbReference type="Gene3D" id="2.40.50.140">
    <property type="entry name" value="Nucleic acid-binding proteins"/>
    <property type="match status" value="2"/>
</dbReference>
<dbReference type="Pfam" id="PF16686">
    <property type="entry name" value="POT1PC"/>
    <property type="match status" value="1"/>
</dbReference>
<keyword evidence="7" id="KW-0238">DNA-binding</keyword>
<dbReference type="EMBL" id="LN891076">
    <property type="protein sequence ID" value="CUS09577.1"/>
    <property type="molecule type" value="Genomic_DNA"/>
</dbReference>
<dbReference type="CDD" id="cd04497">
    <property type="entry name" value="hPOT1_OB1_like"/>
    <property type="match status" value="1"/>
</dbReference>
<dbReference type="AlphaFoldDB" id="A0A292PSZ5"/>
<feature type="region of interest" description="Disordered" evidence="9">
    <location>
        <begin position="500"/>
        <end position="571"/>
    </location>
</feature>
<evidence type="ECO:0000313" key="11">
    <source>
        <dbReference type="EMBL" id="CUS09577.1"/>
    </source>
</evidence>
<keyword evidence="12" id="KW-1185">Reference proteome</keyword>
<reference evidence="11" key="1">
    <citation type="submission" date="2015-10" db="EMBL/GenBank/DDBJ databases">
        <authorList>
            <person name="Regsiter A."/>
            <person name="william w."/>
        </authorList>
    </citation>
    <scope>NUCLEOTIDE SEQUENCE</scope>
    <source>
        <strain evidence="11">Montdore</strain>
    </source>
</reference>
<evidence type="ECO:0000256" key="2">
    <source>
        <dbReference type="ARBA" id="ARBA00004574"/>
    </source>
</evidence>
<evidence type="ECO:0000256" key="7">
    <source>
        <dbReference type="ARBA" id="ARBA00023125"/>
    </source>
</evidence>
<keyword evidence="8" id="KW-0539">Nucleus</keyword>
<evidence type="ECO:0000256" key="9">
    <source>
        <dbReference type="SAM" id="MobiDB-lite"/>
    </source>
</evidence>
<dbReference type="InterPro" id="IPR012340">
    <property type="entry name" value="NA-bd_OB-fold"/>
</dbReference>
<dbReference type="SMART" id="SM00976">
    <property type="entry name" value="Telo_bind"/>
    <property type="match status" value="1"/>
</dbReference>
<feature type="compositionally biased region" description="Basic and acidic residues" evidence="9">
    <location>
        <begin position="536"/>
        <end position="559"/>
    </location>
</feature>
<organism evidence="11 12">
    <name type="scientific">Tuber aestivum</name>
    <name type="common">summer truffle</name>
    <dbReference type="NCBI Taxonomy" id="59557"/>
    <lineage>
        <taxon>Eukaryota</taxon>
        <taxon>Fungi</taxon>
        <taxon>Dikarya</taxon>
        <taxon>Ascomycota</taxon>
        <taxon>Pezizomycotina</taxon>
        <taxon>Pezizomycetes</taxon>
        <taxon>Pezizales</taxon>
        <taxon>Tuberaceae</taxon>
        <taxon>Tuber</taxon>
    </lineage>
</organism>
<evidence type="ECO:0000313" key="12">
    <source>
        <dbReference type="Proteomes" id="UP001412239"/>
    </source>
</evidence>
<dbReference type="GO" id="GO:0000783">
    <property type="term" value="C:nuclear telomere cap complex"/>
    <property type="evidence" value="ECO:0007669"/>
    <property type="project" value="TreeGrafter"/>
</dbReference>
<feature type="compositionally biased region" description="Acidic residues" evidence="9">
    <location>
        <begin position="560"/>
        <end position="569"/>
    </location>
</feature>
<dbReference type="GO" id="GO:0032210">
    <property type="term" value="P:regulation of telomere maintenance via telomerase"/>
    <property type="evidence" value="ECO:0007669"/>
    <property type="project" value="TreeGrafter"/>
</dbReference>
<evidence type="ECO:0000256" key="6">
    <source>
        <dbReference type="ARBA" id="ARBA00022895"/>
    </source>
</evidence>
<dbReference type="GO" id="GO:0098505">
    <property type="term" value="F:G-rich strand telomeric DNA binding"/>
    <property type="evidence" value="ECO:0007669"/>
    <property type="project" value="TreeGrafter"/>
</dbReference>
<dbReference type="PANTHER" id="PTHR14513">
    <property type="entry name" value="PROTECTION OF TELOMERES 1"/>
    <property type="match status" value="1"/>
</dbReference>
<evidence type="ECO:0000256" key="5">
    <source>
        <dbReference type="ARBA" id="ARBA00022454"/>
    </source>
</evidence>
<comment type="similarity">
    <text evidence="3">Belongs to the telombin family.</text>
</comment>
<dbReference type="GO" id="GO:0010521">
    <property type="term" value="F:telomerase inhibitor activity"/>
    <property type="evidence" value="ECO:0007669"/>
    <property type="project" value="TreeGrafter"/>
</dbReference>
<evidence type="ECO:0000256" key="8">
    <source>
        <dbReference type="ARBA" id="ARBA00023242"/>
    </source>
</evidence>
<evidence type="ECO:0000256" key="4">
    <source>
        <dbReference type="ARBA" id="ARBA00015253"/>
    </source>
</evidence>
<dbReference type="InterPro" id="IPR011564">
    <property type="entry name" value="Telomer_end-bd_POT1/Cdc13"/>
</dbReference>
<dbReference type="FunFam" id="2.40.50.140:FF:000303">
    <property type="entry name" value="Protection of telomeres protein 1"/>
    <property type="match status" value="1"/>
</dbReference>
<gene>
    <name evidence="11" type="ORF">GSTUAT00006292001</name>
</gene>
<dbReference type="InterPro" id="IPR032042">
    <property type="entry name" value="POT1PC"/>
</dbReference>
<keyword evidence="5" id="KW-0158">Chromosome</keyword>
<sequence>MEGAPLPKGCVSIATAVDTRIGESCDLAGVAVDFRPPVATRGTDWMATVTLCDRSRALPETSLTIRIFRPSIELLPQIKSDSDLILIRRVKMIKHDGRLLAMSTYDTSWIISYAPTHPKGVPSIASYPASLKVKPDEMAYFQGLRVWWKSRRDSFVSRGAAPGVYTSSQLSNSGSQRRRAGLVRDMRIGSFYDLAGVVVKTFPGNGNYTVYLTDYTKNPMLHSYEWGRSRRIGAGGDDDDFDYTGRGRGFGNQDWPGPWGQYTLQVTLWDNHAVAANRLFYVGAHVSLQNVRAKRNGDGKLEGTLNGDRQFPDKVLVSLIKNMDDPRVKQIAIRCKEYTRRFESDRLRFEGEMAGEMEGKLEGSGKEERKMEVNVNIRTLKAAQPITPMSEIAEPQDLDGPFANRIYKICCRVIDYLPQQLEDFAVPQTEHGGWTWRFALLVEGEDGATLRVIVEGHDAEYLLGGQATKTASLRTDRQQLSALREKLFILWGNLEEMKGQQLGSKTSGKKAISRSDTPPEPPRGKKRRKRPTPKQKRVECKQFKYDELGRRSNTERGAEGEESQDENEENVMQQLSGKMFEACLKEYGVLSEDGQWKRLHKLFGTLIL</sequence>
<accession>A0A292PSZ5</accession>
<dbReference type="Pfam" id="PF02765">
    <property type="entry name" value="POT1"/>
    <property type="match status" value="1"/>
</dbReference>
<evidence type="ECO:0000256" key="3">
    <source>
        <dbReference type="ARBA" id="ARBA00008442"/>
    </source>
</evidence>
<dbReference type="InterPro" id="IPR028389">
    <property type="entry name" value="POT1"/>
</dbReference>
<feature type="domain" description="Telomeric single stranded DNA binding POT1/Cdc13" evidence="10">
    <location>
        <begin position="10"/>
        <end position="149"/>
    </location>
</feature>